<sequence length="56" mass="6124">ITANELGIVMQSLGLNPPELKLQGPMNEVDTDRSGCIEFSRVLVSPYSMTRPSHGH</sequence>
<accession>A0A1L9TLP9</accession>
<protein>
    <recommendedName>
        <fullName evidence="3">EF-hand domain-containing protein</fullName>
    </recommendedName>
</protein>
<evidence type="ECO:0008006" key="3">
    <source>
        <dbReference type="Google" id="ProtNLM"/>
    </source>
</evidence>
<evidence type="ECO:0000313" key="1">
    <source>
        <dbReference type="EMBL" id="OJJ60354.1"/>
    </source>
</evidence>
<dbReference type="GO" id="GO:0005509">
    <property type="term" value="F:calcium ion binding"/>
    <property type="evidence" value="ECO:0007669"/>
    <property type="project" value="InterPro"/>
</dbReference>
<dbReference type="OrthoDB" id="26525at2759"/>
<organism evidence="1 2">
    <name type="scientific">Aspergillus sydowii CBS 593.65</name>
    <dbReference type="NCBI Taxonomy" id="1036612"/>
    <lineage>
        <taxon>Eukaryota</taxon>
        <taxon>Fungi</taxon>
        <taxon>Dikarya</taxon>
        <taxon>Ascomycota</taxon>
        <taxon>Pezizomycotina</taxon>
        <taxon>Eurotiomycetes</taxon>
        <taxon>Eurotiomycetidae</taxon>
        <taxon>Eurotiales</taxon>
        <taxon>Aspergillaceae</taxon>
        <taxon>Aspergillus</taxon>
        <taxon>Aspergillus subgen. Nidulantes</taxon>
    </lineage>
</organism>
<dbReference type="RefSeq" id="XP_040704160.1">
    <property type="nucleotide sequence ID" value="XM_040841745.1"/>
</dbReference>
<proteinExistence type="predicted"/>
<feature type="non-terminal residue" evidence="1">
    <location>
        <position position="1"/>
    </location>
</feature>
<dbReference type="Proteomes" id="UP000184356">
    <property type="component" value="Unassembled WGS sequence"/>
</dbReference>
<dbReference type="Gene3D" id="1.10.238.10">
    <property type="entry name" value="EF-hand"/>
    <property type="match status" value="1"/>
</dbReference>
<dbReference type="SUPFAM" id="SSF47473">
    <property type="entry name" value="EF-hand"/>
    <property type="match status" value="1"/>
</dbReference>
<dbReference type="EMBL" id="KV878584">
    <property type="protein sequence ID" value="OJJ60354.1"/>
    <property type="molecule type" value="Genomic_DNA"/>
</dbReference>
<name>A0A1L9TLP9_9EURO</name>
<reference evidence="2" key="1">
    <citation type="journal article" date="2017" name="Genome Biol.">
        <title>Comparative genomics reveals high biological diversity and specific adaptations in the industrially and medically important fungal genus Aspergillus.</title>
        <authorList>
            <person name="de Vries R.P."/>
            <person name="Riley R."/>
            <person name="Wiebenga A."/>
            <person name="Aguilar-Osorio G."/>
            <person name="Amillis S."/>
            <person name="Uchima C.A."/>
            <person name="Anderluh G."/>
            <person name="Asadollahi M."/>
            <person name="Askin M."/>
            <person name="Barry K."/>
            <person name="Battaglia E."/>
            <person name="Bayram O."/>
            <person name="Benocci T."/>
            <person name="Braus-Stromeyer S.A."/>
            <person name="Caldana C."/>
            <person name="Canovas D."/>
            <person name="Cerqueira G.C."/>
            <person name="Chen F."/>
            <person name="Chen W."/>
            <person name="Choi C."/>
            <person name="Clum A."/>
            <person name="Dos Santos R.A."/>
            <person name="Damasio A.R."/>
            <person name="Diallinas G."/>
            <person name="Emri T."/>
            <person name="Fekete E."/>
            <person name="Flipphi M."/>
            <person name="Freyberg S."/>
            <person name="Gallo A."/>
            <person name="Gournas C."/>
            <person name="Habgood R."/>
            <person name="Hainaut M."/>
            <person name="Harispe M.L."/>
            <person name="Henrissat B."/>
            <person name="Hilden K.S."/>
            <person name="Hope R."/>
            <person name="Hossain A."/>
            <person name="Karabika E."/>
            <person name="Karaffa L."/>
            <person name="Karanyi Z."/>
            <person name="Krasevec N."/>
            <person name="Kuo A."/>
            <person name="Kusch H."/>
            <person name="LaButti K."/>
            <person name="Lagendijk E.L."/>
            <person name="Lapidus A."/>
            <person name="Levasseur A."/>
            <person name="Lindquist E."/>
            <person name="Lipzen A."/>
            <person name="Logrieco A.F."/>
            <person name="MacCabe A."/>
            <person name="Maekelae M.R."/>
            <person name="Malavazi I."/>
            <person name="Melin P."/>
            <person name="Meyer V."/>
            <person name="Mielnichuk N."/>
            <person name="Miskei M."/>
            <person name="Molnar A.P."/>
            <person name="Mule G."/>
            <person name="Ngan C.Y."/>
            <person name="Orejas M."/>
            <person name="Orosz E."/>
            <person name="Ouedraogo J.P."/>
            <person name="Overkamp K.M."/>
            <person name="Park H.-S."/>
            <person name="Perrone G."/>
            <person name="Piumi F."/>
            <person name="Punt P.J."/>
            <person name="Ram A.F."/>
            <person name="Ramon A."/>
            <person name="Rauscher S."/>
            <person name="Record E."/>
            <person name="Riano-Pachon D.M."/>
            <person name="Robert V."/>
            <person name="Roehrig J."/>
            <person name="Ruller R."/>
            <person name="Salamov A."/>
            <person name="Salih N.S."/>
            <person name="Samson R.A."/>
            <person name="Sandor E."/>
            <person name="Sanguinetti M."/>
            <person name="Schuetze T."/>
            <person name="Sepcic K."/>
            <person name="Shelest E."/>
            <person name="Sherlock G."/>
            <person name="Sophianopoulou V."/>
            <person name="Squina F.M."/>
            <person name="Sun H."/>
            <person name="Susca A."/>
            <person name="Todd R.B."/>
            <person name="Tsang A."/>
            <person name="Unkles S.E."/>
            <person name="van de Wiele N."/>
            <person name="van Rossen-Uffink D."/>
            <person name="Oliveira J.V."/>
            <person name="Vesth T.C."/>
            <person name="Visser J."/>
            <person name="Yu J.-H."/>
            <person name="Zhou M."/>
            <person name="Andersen M.R."/>
            <person name="Archer D.B."/>
            <person name="Baker S.E."/>
            <person name="Benoit I."/>
            <person name="Brakhage A.A."/>
            <person name="Braus G.H."/>
            <person name="Fischer R."/>
            <person name="Frisvad J.C."/>
            <person name="Goldman G.H."/>
            <person name="Houbraken J."/>
            <person name="Oakley B."/>
            <person name="Pocsi I."/>
            <person name="Scazzocchio C."/>
            <person name="Seiboth B."/>
            <person name="vanKuyk P.A."/>
            <person name="Wortman J."/>
            <person name="Dyer P.S."/>
            <person name="Grigoriev I.V."/>
        </authorList>
    </citation>
    <scope>NUCLEOTIDE SEQUENCE [LARGE SCALE GENOMIC DNA]</scope>
    <source>
        <strain evidence="2">CBS 593.65</strain>
    </source>
</reference>
<dbReference type="CDD" id="cd00051">
    <property type="entry name" value="EFh"/>
    <property type="match status" value="1"/>
</dbReference>
<dbReference type="InterPro" id="IPR002048">
    <property type="entry name" value="EF_hand_dom"/>
</dbReference>
<keyword evidence="2" id="KW-1185">Reference proteome</keyword>
<dbReference type="InterPro" id="IPR011992">
    <property type="entry name" value="EF-hand-dom_pair"/>
</dbReference>
<dbReference type="VEuPathDB" id="FungiDB:ASPSYDRAFT_147704"/>
<dbReference type="STRING" id="1036612.A0A1L9TLP9"/>
<dbReference type="GeneID" id="63757818"/>
<gene>
    <name evidence="1" type="ORF">ASPSYDRAFT_147704</name>
</gene>
<evidence type="ECO:0000313" key="2">
    <source>
        <dbReference type="Proteomes" id="UP000184356"/>
    </source>
</evidence>
<dbReference type="AlphaFoldDB" id="A0A1L9TLP9"/>